<dbReference type="GO" id="GO:0010032">
    <property type="term" value="P:meiotic chromosome condensation"/>
    <property type="evidence" value="ECO:0007669"/>
    <property type="project" value="TreeGrafter"/>
</dbReference>
<dbReference type="GO" id="GO:0003682">
    <property type="term" value="F:chromatin binding"/>
    <property type="evidence" value="ECO:0007669"/>
    <property type="project" value="TreeGrafter"/>
</dbReference>
<evidence type="ECO:0000256" key="7">
    <source>
        <dbReference type="SAM" id="MobiDB-lite"/>
    </source>
</evidence>
<dbReference type="GO" id="GO:0005634">
    <property type="term" value="C:nucleus"/>
    <property type="evidence" value="ECO:0007669"/>
    <property type="project" value="UniProtKB-SubCell"/>
</dbReference>
<proteinExistence type="inferred from homology"/>
<dbReference type="Proteomes" id="UP001497482">
    <property type="component" value="Chromosome 1"/>
</dbReference>
<evidence type="ECO:0000256" key="1">
    <source>
        <dbReference type="ARBA" id="ARBA00004123"/>
    </source>
</evidence>
<dbReference type="InterPro" id="IPR031737">
    <property type="entry name" value="CNDH2_C"/>
</dbReference>
<dbReference type="Pfam" id="PF16858">
    <property type="entry name" value="CNDH2_C"/>
    <property type="match status" value="1"/>
</dbReference>
<feature type="domain" description="Condensin-2 complex subunit H2 C-terminal" evidence="9">
    <location>
        <begin position="455"/>
        <end position="583"/>
    </location>
</feature>
<evidence type="ECO:0000256" key="5">
    <source>
        <dbReference type="ARBA" id="ARBA00023242"/>
    </source>
</evidence>
<keyword evidence="11" id="KW-1185">Reference proteome</keyword>
<evidence type="ECO:0000313" key="10">
    <source>
        <dbReference type="EMBL" id="CAL1568258.1"/>
    </source>
</evidence>
<comment type="similarity">
    <text evidence="2">Belongs to the CND2 H2 (condensin-2 subunit 2) family.</text>
</comment>
<evidence type="ECO:0000256" key="4">
    <source>
        <dbReference type="ARBA" id="ARBA00023067"/>
    </source>
</evidence>
<feature type="compositionally biased region" description="Basic and acidic residues" evidence="7">
    <location>
        <begin position="95"/>
        <end position="106"/>
    </location>
</feature>
<dbReference type="EMBL" id="OZ035823">
    <property type="protein sequence ID" value="CAL1568258.1"/>
    <property type="molecule type" value="Genomic_DNA"/>
</dbReference>
<accession>A0AAV2ISR8</accession>
<evidence type="ECO:0000256" key="3">
    <source>
        <dbReference type="ARBA" id="ARBA00016903"/>
    </source>
</evidence>
<dbReference type="PANTHER" id="PTHR14324">
    <property type="entry name" value="CONDENSIN-2 COMPLEX SUBUNIT H2"/>
    <property type="match status" value="1"/>
</dbReference>
<dbReference type="GO" id="GO:0000796">
    <property type="term" value="C:condensin complex"/>
    <property type="evidence" value="ECO:0007669"/>
    <property type="project" value="TreeGrafter"/>
</dbReference>
<evidence type="ECO:0000256" key="2">
    <source>
        <dbReference type="ARBA" id="ARBA00007844"/>
    </source>
</evidence>
<dbReference type="AlphaFoldDB" id="A0AAV2ISR8"/>
<name>A0AAV2ISR8_KNICA</name>
<sequence>MDAPGSRFAHLLQPIKQLTKNWEVDIASELNDYLEELDQMCITFDEGELGLNFSEAALLIQGSACIYSKKVELLHSLVYNTLGYINDKKQKKSKQAAESEENHAEEEIQNQEEDYATFTDIDIDPSNLNDNWDPSRAVNDVPLPPECLIPQDSRGKHKLPLISLKGEILYSQKDFRLITLIPENGTILLTLASDESRGLMEDYQPTAADCIVNQPQLSEDSPVCPNATRAEENVNAVEDDFFPLNDDGGMDMEHGPEEHRERLQAPPESRLIRERRHVEASKPKEVVPPAEVNVWQLHDPYAALVEQKPFTPGKCYKVPEGLDGGKRKRKRASVMQDFETWFRGSFDPPTHKLKNGPAFMDLNYIYLTTVKDKFKNKKGIYKKAGITMSDEELRQTFLQPEDQRQDAADEVNPAGILDDNDDFDNDHDEFPDDIPAEFMSGPDFISPENLKDDLSYEQLVKLRVEQLVVNSRGYTQETALSRKVKEWEDKIKPELALQEERLVFNIHDYSDRIINTFENVGQHKSFFSIVSGLDNFEVCKYLLSSLQLANDYTVEIDSVAGLEESVDSMGLTLLSVHRATERFKTNFS</sequence>
<organism evidence="10 11">
    <name type="scientific">Knipowitschia caucasica</name>
    <name type="common">Caucasian dwarf goby</name>
    <name type="synonym">Pomatoschistus caucasicus</name>
    <dbReference type="NCBI Taxonomy" id="637954"/>
    <lineage>
        <taxon>Eukaryota</taxon>
        <taxon>Metazoa</taxon>
        <taxon>Chordata</taxon>
        <taxon>Craniata</taxon>
        <taxon>Vertebrata</taxon>
        <taxon>Euteleostomi</taxon>
        <taxon>Actinopterygii</taxon>
        <taxon>Neopterygii</taxon>
        <taxon>Teleostei</taxon>
        <taxon>Neoteleostei</taxon>
        <taxon>Acanthomorphata</taxon>
        <taxon>Gobiaria</taxon>
        <taxon>Gobiiformes</taxon>
        <taxon>Gobioidei</taxon>
        <taxon>Gobiidae</taxon>
        <taxon>Gobiinae</taxon>
        <taxon>Knipowitschia</taxon>
    </lineage>
</organism>
<dbReference type="InterPro" id="IPR031739">
    <property type="entry name" value="Ncaph2"/>
</dbReference>
<keyword evidence="5" id="KW-0539">Nucleus</keyword>
<evidence type="ECO:0000256" key="6">
    <source>
        <dbReference type="ARBA" id="ARBA00030479"/>
    </source>
</evidence>
<evidence type="ECO:0000313" key="11">
    <source>
        <dbReference type="Proteomes" id="UP001497482"/>
    </source>
</evidence>
<dbReference type="Pfam" id="PF06278">
    <property type="entry name" value="CNDH2_N"/>
    <property type="match status" value="1"/>
</dbReference>
<dbReference type="GO" id="GO:0051306">
    <property type="term" value="P:mitotic sister chromatid separation"/>
    <property type="evidence" value="ECO:0007669"/>
    <property type="project" value="TreeGrafter"/>
</dbReference>
<gene>
    <name evidence="10" type="ORF">KC01_LOCUS914</name>
</gene>
<reference evidence="10 11" key="1">
    <citation type="submission" date="2024-04" db="EMBL/GenBank/DDBJ databases">
        <authorList>
            <person name="Waldvogel A.-M."/>
            <person name="Schoenle A."/>
        </authorList>
    </citation>
    <scope>NUCLEOTIDE SEQUENCE [LARGE SCALE GENOMIC DNA]</scope>
</reference>
<dbReference type="InterPro" id="IPR009378">
    <property type="entry name" value="H2_N"/>
</dbReference>
<keyword evidence="4" id="KW-0226">DNA condensation</keyword>
<dbReference type="PANTHER" id="PTHR14324:SF3">
    <property type="entry name" value="CONDENSIN-2 COMPLEX SUBUNIT H2"/>
    <property type="match status" value="1"/>
</dbReference>
<evidence type="ECO:0000259" key="8">
    <source>
        <dbReference type="Pfam" id="PF06278"/>
    </source>
</evidence>
<feature type="region of interest" description="Disordered" evidence="7">
    <location>
        <begin position="93"/>
        <end position="112"/>
    </location>
</feature>
<protein>
    <recommendedName>
        <fullName evidence="3">Condensin-2 complex subunit H2</fullName>
    </recommendedName>
    <alternativeName>
        <fullName evidence="6">Non-SMC condensin II complex subunit H2</fullName>
    </alternativeName>
</protein>
<comment type="subcellular location">
    <subcellularLocation>
        <location evidence="1">Nucleus</location>
    </subcellularLocation>
</comment>
<evidence type="ECO:0000259" key="9">
    <source>
        <dbReference type="Pfam" id="PF16858"/>
    </source>
</evidence>
<feature type="domain" description="Condensin II complex subunit H2 N-terminal" evidence="8">
    <location>
        <begin position="6"/>
        <end position="121"/>
    </location>
</feature>